<reference evidence="11 12" key="1">
    <citation type="submission" date="2015-03" db="EMBL/GenBank/DDBJ databases">
        <title>Draft Genome Sequence of Burkholderia andropogonis type strain ICMP2807, isolated from Sorghum bicolor.</title>
        <authorList>
            <person name="Lopes-Santos L."/>
            <person name="Castro D.B."/>
            <person name="Ottoboni L.M."/>
            <person name="Park D."/>
            <person name="Weirc B.S."/>
            <person name="Destefano S.A."/>
        </authorList>
    </citation>
    <scope>NUCLEOTIDE SEQUENCE [LARGE SCALE GENOMIC DNA]</scope>
    <source>
        <strain evidence="11 12">ICMP2807</strain>
    </source>
</reference>
<evidence type="ECO:0000256" key="1">
    <source>
        <dbReference type="ARBA" id="ARBA00004459"/>
    </source>
</evidence>
<dbReference type="EMBL" id="LAQU01000001">
    <property type="protein sequence ID" value="KKB65407.1"/>
    <property type="molecule type" value="Genomic_DNA"/>
</dbReference>
<keyword evidence="12" id="KW-1185">Reference proteome</keyword>
<dbReference type="PATRIC" id="fig|28092.6.peg.190"/>
<sequence length="293" mass="30348">MRAGCMGAVLLCLLLAACNSRVELMSTVPEDEANDIMSTLLSDGVQVTKTVVKGGSSLSVPSDQVAVALEVMRAHGLPRERFTGIGNVFRKEGLVSSALEERARYVFALSQELGQTLSQIDGVVSARVHVVLPERGGINEVATQASASVFIKHKAGVSLDALMPQIRTMVANGIPGLSVARVTVFMVPAQAVPHGDAVPWVRVAGWHVAPNSVSGLRIVIGVTCALALAMAAGLAGMGWWTWRMRASLRDAIAASGASSPPAAKSPGLMAVPGGQAAVGPGTEEAGDERANPR</sequence>
<dbReference type="PROSITE" id="PS51257">
    <property type="entry name" value="PROKAR_LIPOPROTEIN"/>
    <property type="match status" value="1"/>
</dbReference>
<feature type="signal peptide" evidence="8">
    <location>
        <begin position="1"/>
        <end position="22"/>
    </location>
</feature>
<comment type="subcellular location">
    <subcellularLocation>
        <location evidence="1">Cell outer membrane</location>
        <topology evidence="1">Lipid-anchor</topology>
    </subcellularLocation>
</comment>
<dbReference type="AlphaFoldDB" id="A0A0F5K795"/>
<dbReference type="GO" id="GO:0009279">
    <property type="term" value="C:cell outer membrane"/>
    <property type="evidence" value="ECO:0007669"/>
    <property type="project" value="UniProtKB-SubCell"/>
</dbReference>
<feature type="domain" description="Flagellar M-ring N-terminal" evidence="10">
    <location>
        <begin position="20"/>
        <end position="185"/>
    </location>
</feature>
<evidence type="ECO:0000313" key="11">
    <source>
        <dbReference type="EMBL" id="KKB65407.1"/>
    </source>
</evidence>
<dbReference type="InterPro" id="IPR043427">
    <property type="entry name" value="YscJ/FliF"/>
</dbReference>
<keyword evidence="6 8" id="KW-0998">Cell outer membrane</keyword>
<gene>
    <name evidence="11" type="ORF">WM40_00835</name>
</gene>
<comment type="caution">
    <text evidence="11">The sequence shown here is derived from an EMBL/GenBank/DDBJ whole genome shotgun (WGS) entry which is preliminary data.</text>
</comment>
<dbReference type="Gene3D" id="3.30.300.30">
    <property type="match status" value="1"/>
</dbReference>
<keyword evidence="3 8" id="KW-0732">Signal</keyword>
<organism evidence="11 12">
    <name type="scientific">Robbsia andropogonis</name>
    <dbReference type="NCBI Taxonomy" id="28092"/>
    <lineage>
        <taxon>Bacteria</taxon>
        <taxon>Pseudomonadati</taxon>
        <taxon>Pseudomonadota</taxon>
        <taxon>Betaproteobacteria</taxon>
        <taxon>Burkholderiales</taxon>
        <taxon>Burkholderiaceae</taxon>
        <taxon>Robbsia</taxon>
    </lineage>
</organism>
<evidence type="ECO:0000256" key="2">
    <source>
        <dbReference type="ARBA" id="ARBA00009509"/>
    </source>
</evidence>
<evidence type="ECO:0000256" key="8">
    <source>
        <dbReference type="RuleBase" id="RU364102"/>
    </source>
</evidence>
<evidence type="ECO:0000256" key="6">
    <source>
        <dbReference type="ARBA" id="ARBA00023237"/>
    </source>
</evidence>
<keyword evidence="8" id="KW-0812">Transmembrane</keyword>
<dbReference type="NCBIfam" id="TIGR02544">
    <property type="entry name" value="III_secr_YscJ"/>
    <property type="match status" value="1"/>
</dbReference>
<evidence type="ECO:0000313" key="12">
    <source>
        <dbReference type="Proteomes" id="UP000033618"/>
    </source>
</evidence>
<feature type="chain" id="PRO_5011018610" description="Lipoprotein" evidence="8">
    <location>
        <begin position="23"/>
        <end position="293"/>
    </location>
</feature>
<evidence type="ECO:0000256" key="7">
    <source>
        <dbReference type="ARBA" id="ARBA00023288"/>
    </source>
</evidence>
<dbReference type="PRINTS" id="PR01338">
    <property type="entry name" value="TYPE3OMKPROT"/>
</dbReference>
<evidence type="ECO:0000256" key="3">
    <source>
        <dbReference type="ARBA" id="ARBA00022729"/>
    </source>
</evidence>
<keyword evidence="7 8" id="KW-0449">Lipoprotein</keyword>
<evidence type="ECO:0000256" key="9">
    <source>
        <dbReference type="SAM" id="MobiDB-lite"/>
    </source>
</evidence>
<evidence type="ECO:0000256" key="4">
    <source>
        <dbReference type="ARBA" id="ARBA00023136"/>
    </source>
</evidence>
<evidence type="ECO:0000256" key="5">
    <source>
        <dbReference type="ARBA" id="ARBA00023139"/>
    </source>
</evidence>
<evidence type="ECO:0000259" key="10">
    <source>
        <dbReference type="Pfam" id="PF01514"/>
    </source>
</evidence>
<dbReference type="PANTHER" id="PTHR30046">
    <property type="entry name" value="FLAGELLAR M-RING PROTEIN"/>
    <property type="match status" value="1"/>
</dbReference>
<feature type="region of interest" description="Disordered" evidence="9">
    <location>
        <begin position="256"/>
        <end position="293"/>
    </location>
</feature>
<feature type="transmembrane region" description="Helical" evidence="8">
    <location>
        <begin position="218"/>
        <end position="240"/>
    </location>
</feature>
<dbReference type="GO" id="GO:0009306">
    <property type="term" value="P:protein secretion"/>
    <property type="evidence" value="ECO:0007669"/>
    <property type="project" value="InterPro"/>
</dbReference>
<name>A0A0F5K795_9BURK</name>
<comment type="similarity">
    <text evidence="2 8">Belongs to the YscJ lipoprotein family.</text>
</comment>
<accession>A0A0F5K795</accession>
<protein>
    <recommendedName>
        <fullName evidence="8">Lipoprotein</fullName>
    </recommendedName>
</protein>
<dbReference type="InterPro" id="IPR006182">
    <property type="entry name" value="FliF_N_dom"/>
</dbReference>
<keyword evidence="5 8" id="KW-0564">Palmitate</keyword>
<keyword evidence="4 8" id="KW-0472">Membrane</keyword>
<keyword evidence="8" id="KW-1133">Transmembrane helix</keyword>
<dbReference type="InterPro" id="IPR045851">
    <property type="entry name" value="AMP-bd_C_sf"/>
</dbReference>
<dbReference type="STRING" id="28092.WM40_00835"/>
<dbReference type="InterPro" id="IPR003282">
    <property type="entry name" value="T3SS_SctJ"/>
</dbReference>
<dbReference type="PANTHER" id="PTHR30046:SF2">
    <property type="entry name" value="YOP PROTEINS TRANSLOCATION LIPOPROTEIN J"/>
    <property type="match status" value="1"/>
</dbReference>
<dbReference type="Proteomes" id="UP000033618">
    <property type="component" value="Unassembled WGS sequence"/>
</dbReference>
<dbReference type="Gene3D" id="3.30.70.1530">
    <property type="entry name" value="Hypothetical protein rpa1041"/>
    <property type="match status" value="1"/>
</dbReference>
<proteinExistence type="inferred from homology"/>
<dbReference type="Pfam" id="PF01514">
    <property type="entry name" value="YscJ_FliF"/>
    <property type="match status" value="1"/>
</dbReference>
<feature type="compositionally biased region" description="Low complexity" evidence="9">
    <location>
        <begin position="256"/>
        <end position="281"/>
    </location>
</feature>